<dbReference type="EMBL" id="QGNW01000088">
    <property type="protein sequence ID" value="RVW99353.1"/>
    <property type="molecule type" value="Genomic_DNA"/>
</dbReference>
<sequence>MRNFSTKKHLFRPLNHLLYHYQQQNPTAFRNRPNWRPPTTTPQQPGPTTAFSPHDQCQPKPYLGRCQACGTQGYRPPHPGNHEPIMLFLATTLLLLGLDSGASHHVTSDLSNLSLHSRIKDLMIS</sequence>
<feature type="region of interest" description="Disordered" evidence="1">
    <location>
        <begin position="26"/>
        <end position="56"/>
    </location>
</feature>
<evidence type="ECO:0000313" key="2">
    <source>
        <dbReference type="EMBL" id="RVW99353.1"/>
    </source>
</evidence>
<dbReference type="AlphaFoldDB" id="A0A438IRM1"/>
<evidence type="ECO:0000313" key="3">
    <source>
        <dbReference type="Proteomes" id="UP000288805"/>
    </source>
</evidence>
<comment type="caution">
    <text evidence="2">The sequence shown here is derived from an EMBL/GenBank/DDBJ whole genome shotgun (WGS) entry which is preliminary data.</text>
</comment>
<evidence type="ECO:0000256" key="1">
    <source>
        <dbReference type="SAM" id="MobiDB-lite"/>
    </source>
</evidence>
<proteinExistence type="predicted"/>
<reference evidence="2 3" key="1">
    <citation type="journal article" date="2018" name="PLoS Genet.">
        <title>Population sequencing reveals clonal diversity and ancestral inbreeding in the grapevine cultivar Chardonnay.</title>
        <authorList>
            <person name="Roach M.J."/>
            <person name="Johnson D.L."/>
            <person name="Bohlmann J."/>
            <person name="van Vuuren H.J."/>
            <person name="Jones S.J."/>
            <person name="Pretorius I.S."/>
            <person name="Schmidt S.A."/>
            <person name="Borneman A.R."/>
        </authorList>
    </citation>
    <scope>NUCLEOTIDE SEQUENCE [LARGE SCALE GENOMIC DNA]</scope>
    <source>
        <strain evidence="3">cv. Chardonnay</strain>
        <tissue evidence="2">Leaf</tissue>
    </source>
</reference>
<accession>A0A438IRM1</accession>
<gene>
    <name evidence="2" type="ORF">CK203_030755</name>
</gene>
<dbReference type="Proteomes" id="UP000288805">
    <property type="component" value="Unassembled WGS sequence"/>
</dbReference>
<protein>
    <submittedName>
        <fullName evidence="2">Uncharacterized protein</fullName>
    </submittedName>
</protein>
<name>A0A438IRM1_VITVI</name>
<organism evidence="2 3">
    <name type="scientific">Vitis vinifera</name>
    <name type="common">Grape</name>
    <dbReference type="NCBI Taxonomy" id="29760"/>
    <lineage>
        <taxon>Eukaryota</taxon>
        <taxon>Viridiplantae</taxon>
        <taxon>Streptophyta</taxon>
        <taxon>Embryophyta</taxon>
        <taxon>Tracheophyta</taxon>
        <taxon>Spermatophyta</taxon>
        <taxon>Magnoliopsida</taxon>
        <taxon>eudicotyledons</taxon>
        <taxon>Gunneridae</taxon>
        <taxon>Pentapetalae</taxon>
        <taxon>rosids</taxon>
        <taxon>Vitales</taxon>
        <taxon>Vitaceae</taxon>
        <taxon>Viteae</taxon>
        <taxon>Vitis</taxon>
    </lineage>
</organism>